<gene>
    <name evidence="6" type="ORF">PAP18089_02165</name>
</gene>
<dbReference type="FunFam" id="3.40.50.1970:FF:000003">
    <property type="entry name" value="Alcohol dehydrogenase, iron-containing"/>
    <property type="match status" value="1"/>
</dbReference>
<dbReference type="Proteomes" id="UP000364291">
    <property type="component" value="Unassembled WGS sequence"/>
</dbReference>
<protein>
    <submittedName>
        <fullName evidence="6">Alcohol dehydrogenase</fullName>
    </submittedName>
</protein>
<evidence type="ECO:0000259" key="4">
    <source>
        <dbReference type="Pfam" id="PF00465"/>
    </source>
</evidence>
<comment type="cofactor">
    <cofactor evidence="1">
        <name>Fe cation</name>
        <dbReference type="ChEBI" id="CHEBI:24875"/>
    </cofactor>
</comment>
<name>A0A5E5P3V5_9BURK</name>
<dbReference type="InterPro" id="IPR056798">
    <property type="entry name" value="ADH_Fe_C"/>
</dbReference>
<evidence type="ECO:0000256" key="1">
    <source>
        <dbReference type="ARBA" id="ARBA00001962"/>
    </source>
</evidence>
<dbReference type="RefSeq" id="WP_094069120.1">
    <property type="nucleotide sequence ID" value="NZ_CABPSX010000003.1"/>
</dbReference>
<dbReference type="InterPro" id="IPR039697">
    <property type="entry name" value="Alcohol_dehydrogenase_Fe"/>
</dbReference>
<dbReference type="EMBL" id="CABPSX010000003">
    <property type="protein sequence ID" value="VVG71192.1"/>
    <property type="molecule type" value="Genomic_DNA"/>
</dbReference>
<dbReference type="Gene3D" id="3.40.50.1970">
    <property type="match status" value="1"/>
</dbReference>
<reference evidence="6 7" key="1">
    <citation type="submission" date="2019-08" db="EMBL/GenBank/DDBJ databases">
        <authorList>
            <person name="Peeters C."/>
        </authorList>
    </citation>
    <scope>NUCLEOTIDE SEQUENCE [LARGE SCALE GENOMIC DNA]</scope>
    <source>
        <strain evidence="6 7">LMG 18089</strain>
    </source>
</reference>
<feature type="domain" description="Alcohol dehydrogenase iron-type/glycerol dehydrogenase GldA" evidence="4">
    <location>
        <begin position="12"/>
        <end position="185"/>
    </location>
</feature>
<dbReference type="GO" id="GO:0004022">
    <property type="term" value="F:alcohol dehydrogenase (NAD+) activity"/>
    <property type="evidence" value="ECO:0007669"/>
    <property type="project" value="TreeGrafter"/>
</dbReference>
<feature type="domain" description="Fe-containing alcohol dehydrogenase-like C-terminal" evidence="5">
    <location>
        <begin position="235"/>
        <end position="375"/>
    </location>
</feature>
<dbReference type="Pfam" id="PF00465">
    <property type="entry name" value="Fe-ADH"/>
    <property type="match status" value="1"/>
</dbReference>
<dbReference type="InterPro" id="IPR001670">
    <property type="entry name" value="ADH_Fe/GldA"/>
</dbReference>
<dbReference type="AlphaFoldDB" id="A0A5E5P3V5"/>
<dbReference type="Gene3D" id="1.20.1090.10">
    <property type="entry name" value="Dehydroquinate synthase-like - alpha domain"/>
    <property type="match status" value="1"/>
</dbReference>
<dbReference type="PANTHER" id="PTHR11496:SF83">
    <property type="entry name" value="HYDROXYACID-OXOACID TRANSHYDROGENASE, MITOCHONDRIAL"/>
    <property type="match status" value="1"/>
</dbReference>
<dbReference type="OrthoDB" id="9815791at2"/>
<keyword evidence="3" id="KW-0560">Oxidoreductase</keyword>
<accession>A0A5E5P3V5</accession>
<dbReference type="Pfam" id="PF25137">
    <property type="entry name" value="ADH_Fe_C"/>
    <property type="match status" value="1"/>
</dbReference>
<dbReference type="PANTHER" id="PTHR11496">
    <property type="entry name" value="ALCOHOL DEHYDROGENASE"/>
    <property type="match status" value="1"/>
</dbReference>
<proteinExistence type="inferred from homology"/>
<dbReference type="SUPFAM" id="SSF56796">
    <property type="entry name" value="Dehydroquinate synthase-like"/>
    <property type="match status" value="1"/>
</dbReference>
<sequence length="430" mass="46594">MRIDDCVHFCAPSRLIIELGYRHKLPNLLQTLGYRRGLLVTDSFFAEETPWVNEYVTACECLGVHVDVYTGGQPDPTTDLCDRATAELRNAQGGQLPDHIVSLGGGSNIDLAKALCVTLAQGRPIREFASGVARDAPVIDHIAMPTTAGTGSELTPGTILFDPANGIKTAVMDNRLRPVVAAIDPELTFTCPPKVTAESGIDALTHALESLVTLDSDRFDRNDAFDPGYSGRNGLTMIFARESIRLAVAYLLRCYEDGNDVEARVGMCYASVYAAMSYGSAGLNAVHGIAYGVAALTHKSHGATNAVVLPYVIDALRESRHTELLEVARMFGIEDNDEVRAVCELPRKLRELVGKLGIPTDLNAFGIAQESLSDLLVDSLGVTRLAKAFPVGNIEESYAQIIDNAWRGGLRDEKTEERTAARSTRFPSLR</sequence>
<dbReference type="GO" id="GO:0046872">
    <property type="term" value="F:metal ion binding"/>
    <property type="evidence" value="ECO:0007669"/>
    <property type="project" value="InterPro"/>
</dbReference>
<evidence type="ECO:0000313" key="6">
    <source>
        <dbReference type="EMBL" id="VVG71192.1"/>
    </source>
</evidence>
<evidence type="ECO:0000256" key="3">
    <source>
        <dbReference type="ARBA" id="ARBA00023002"/>
    </source>
</evidence>
<evidence type="ECO:0000256" key="2">
    <source>
        <dbReference type="ARBA" id="ARBA00007358"/>
    </source>
</evidence>
<evidence type="ECO:0000313" key="7">
    <source>
        <dbReference type="Proteomes" id="UP000364291"/>
    </source>
</evidence>
<comment type="similarity">
    <text evidence="2">Belongs to the iron-containing alcohol dehydrogenase family.</text>
</comment>
<organism evidence="6 7">
    <name type="scientific">Pandoraea apista</name>
    <dbReference type="NCBI Taxonomy" id="93218"/>
    <lineage>
        <taxon>Bacteria</taxon>
        <taxon>Pseudomonadati</taxon>
        <taxon>Pseudomonadota</taxon>
        <taxon>Betaproteobacteria</taxon>
        <taxon>Burkholderiales</taxon>
        <taxon>Burkholderiaceae</taxon>
        <taxon>Pandoraea</taxon>
    </lineage>
</organism>
<evidence type="ECO:0000259" key="5">
    <source>
        <dbReference type="Pfam" id="PF25137"/>
    </source>
</evidence>